<evidence type="ECO:0000259" key="7">
    <source>
        <dbReference type="PROSITE" id="PS50972"/>
    </source>
</evidence>
<dbReference type="Proteomes" id="UP000245622">
    <property type="component" value="Chromosome 1"/>
</dbReference>
<evidence type="ECO:0000256" key="5">
    <source>
        <dbReference type="ARBA" id="ARBA00022723"/>
    </source>
</evidence>
<dbReference type="AlphaFoldDB" id="A0A1V1I3Q3"/>
<keyword evidence="9" id="KW-1185">Reference proteome</keyword>
<evidence type="ECO:0000256" key="2">
    <source>
        <dbReference type="ARBA" id="ARBA00022603"/>
    </source>
</evidence>
<dbReference type="GO" id="GO:0031419">
    <property type="term" value="F:cobalamin binding"/>
    <property type="evidence" value="ECO:0007669"/>
    <property type="project" value="UniProtKB-KW"/>
</dbReference>
<dbReference type="PANTHER" id="PTHR45833:SF1">
    <property type="entry name" value="METHIONINE SYNTHASE"/>
    <property type="match status" value="1"/>
</dbReference>
<protein>
    <submittedName>
        <fullName evidence="8">CO dehydrogenase/acetyl-coa synthase complex,methyltransferase subunit</fullName>
    </submittedName>
</protein>
<dbReference type="InterPro" id="IPR050554">
    <property type="entry name" value="Met_Synthase/Corrinoid"/>
</dbReference>
<dbReference type="InterPro" id="IPR011005">
    <property type="entry name" value="Dihydropteroate_synth-like_sf"/>
</dbReference>
<dbReference type="RefSeq" id="WP_180702260.1">
    <property type="nucleotide sequence ID" value="NZ_JAVSGX010000015.1"/>
</dbReference>
<dbReference type="PANTHER" id="PTHR45833">
    <property type="entry name" value="METHIONINE SYNTHASE"/>
    <property type="match status" value="1"/>
</dbReference>
<keyword evidence="5" id="KW-0479">Metal-binding</keyword>
<dbReference type="GO" id="GO:0032259">
    <property type="term" value="P:methylation"/>
    <property type="evidence" value="ECO:0007669"/>
    <property type="project" value="UniProtKB-KW"/>
</dbReference>
<comment type="similarity">
    <text evidence="1">Belongs to the vitamin-B12 dependent methionine synthase family.</text>
</comment>
<evidence type="ECO:0000313" key="8">
    <source>
        <dbReference type="EMBL" id="CED94763.1"/>
    </source>
</evidence>
<reference evidence="8 9" key="1">
    <citation type="submission" date="2014-04" db="EMBL/GenBank/DDBJ databases">
        <authorList>
            <person name="Hornung B.V."/>
        </authorList>
    </citation>
    <scope>NUCLEOTIDE SEQUENCE [LARGE SCALE GENOMIC DNA]</scope>
    <source>
        <strain evidence="8 9">CRIB</strain>
    </source>
</reference>
<accession>A0A1V1I3Q3</accession>
<dbReference type="NCBIfam" id="NF040758">
    <property type="entry name" value="CODH_ACS_meth"/>
    <property type="match status" value="1"/>
</dbReference>
<dbReference type="PROSITE" id="PS50972">
    <property type="entry name" value="PTERIN_BINDING"/>
    <property type="match status" value="1"/>
</dbReference>
<dbReference type="GO" id="GO:0005829">
    <property type="term" value="C:cytosol"/>
    <property type="evidence" value="ECO:0007669"/>
    <property type="project" value="TreeGrafter"/>
</dbReference>
<dbReference type="InterPro" id="IPR000489">
    <property type="entry name" value="Pterin-binding_dom"/>
</dbReference>
<organism evidence="8 9">
    <name type="scientific">Romboutsia ilealis</name>
    <dbReference type="NCBI Taxonomy" id="1115758"/>
    <lineage>
        <taxon>Bacteria</taxon>
        <taxon>Bacillati</taxon>
        <taxon>Bacillota</taxon>
        <taxon>Clostridia</taxon>
        <taxon>Peptostreptococcales</taxon>
        <taxon>Peptostreptococcaceae</taxon>
        <taxon>Romboutsia</taxon>
    </lineage>
</organism>
<evidence type="ECO:0000256" key="6">
    <source>
        <dbReference type="ARBA" id="ARBA00023285"/>
    </source>
</evidence>
<keyword evidence="2 8" id="KW-0489">Methyltransferase</keyword>
<feature type="domain" description="Pterin-binding" evidence="7">
    <location>
        <begin position="4"/>
        <end position="270"/>
    </location>
</feature>
<dbReference type="Pfam" id="PF00809">
    <property type="entry name" value="Pterin_bind"/>
    <property type="match status" value="1"/>
</dbReference>
<dbReference type="GO" id="GO:0046653">
    <property type="term" value="P:tetrahydrofolate metabolic process"/>
    <property type="evidence" value="ECO:0007669"/>
    <property type="project" value="TreeGrafter"/>
</dbReference>
<dbReference type="GeneID" id="82206189"/>
<name>A0A1V1I3Q3_9FIRM</name>
<proteinExistence type="inferred from homology"/>
<keyword evidence="4 8" id="KW-0808">Transferase</keyword>
<keyword evidence="3" id="KW-0846">Cobalamin</keyword>
<dbReference type="GO" id="GO:0046872">
    <property type="term" value="F:metal ion binding"/>
    <property type="evidence" value="ECO:0007669"/>
    <property type="project" value="UniProtKB-KW"/>
</dbReference>
<evidence type="ECO:0000313" key="9">
    <source>
        <dbReference type="Proteomes" id="UP000245622"/>
    </source>
</evidence>
<gene>
    <name evidence="8" type="ORF">CRIB_2160</name>
</gene>
<dbReference type="SUPFAM" id="SSF51717">
    <property type="entry name" value="Dihydropteroate synthetase-like"/>
    <property type="match status" value="1"/>
</dbReference>
<sequence>MEKFMIIGERIHCISPVIRKALAERNPEPILKRAKEQLEAGAHYIDFNIGPAERDGEDLMTWGVQLLQKEFNNVPLALDTANRKAIEAGLKVYNRTHAKPIINSADAGSRLDLIDLAGEYEAKVIALCAKEGIPKDNDERMAYCQEMLEQGLMVGLEPEDMLFDPLCLVIKGMQDKQVEVLEAIRMMTEMGLLTTGGLSNVSNGCPKHVRPILDSAFLAMAMANGFSSAIVNPCDEGLMRTVKSCDIIRGASLYADSFLELNEGSFAFNI</sequence>
<evidence type="ECO:0000256" key="3">
    <source>
        <dbReference type="ARBA" id="ARBA00022628"/>
    </source>
</evidence>
<dbReference type="KEGG" id="ril:CRIB_2160"/>
<keyword evidence="6" id="KW-0170">Cobalt</keyword>
<dbReference type="Gene3D" id="3.20.20.20">
    <property type="entry name" value="Dihydropteroate synthase-like"/>
    <property type="match status" value="1"/>
</dbReference>
<dbReference type="EMBL" id="LN555523">
    <property type="protein sequence ID" value="CED94763.1"/>
    <property type="molecule type" value="Genomic_DNA"/>
</dbReference>
<dbReference type="GO" id="GO:0008705">
    <property type="term" value="F:methionine synthase activity"/>
    <property type="evidence" value="ECO:0007669"/>
    <property type="project" value="TreeGrafter"/>
</dbReference>
<evidence type="ECO:0000256" key="4">
    <source>
        <dbReference type="ARBA" id="ARBA00022679"/>
    </source>
</evidence>
<evidence type="ECO:0000256" key="1">
    <source>
        <dbReference type="ARBA" id="ARBA00010398"/>
    </source>
</evidence>
<dbReference type="GO" id="GO:0050667">
    <property type="term" value="P:homocysteine metabolic process"/>
    <property type="evidence" value="ECO:0007669"/>
    <property type="project" value="TreeGrafter"/>
</dbReference>